<dbReference type="AlphaFoldDB" id="A0ABD2MSK6"/>
<evidence type="ECO:0000313" key="1">
    <source>
        <dbReference type="EMBL" id="KAL3269446.1"/>
    </source>
</evidence>
<evidence type="ECO:0008006" key="3">
    <source>
        <dbReference type="Google" id="ProtNLM"/>
    </source>
</evidence>
<reference evidence="1 2" key="1">
    <citation type="journal article" date="2021" name="BMC Biol.">
        <title>Horizontally acquired antibacterial genes associated with adaptive radiation of ladybird beetles.</title>
        <authorList>
            <person name="Li H.S."/>
            <person name="Tang X.F."/>
            <person name="Huang Y.H."/>
            <person name="Xu Z.Y."/>
            <person name="Chen M.L."/>
            <person name="Du X.Y."/>
            <person name="Qiu B.Y."/>
            <person name="Chen P.T."/>
            <person name="Zhang W."/>
            <person name="Slipinski A."/>
            <person name="Escalona H.E."/>
            <person name="Waterhouse R.M."/>
            <person name="Zwick A."/>
            <person name="Pang H."/>
        </authorList>
    </citation>
    <scope>NUCLEOTIDE SEQUENCE [LARGE SCALE GENOMIC DNA]</scope>
    <source>
        <strain evidence="1">SYSU2018</strain>
    </source>
</reference>
<sequence length="223" mass="25702">MCFDKGIKLRLSNNESQFLDHPLYAAVQFNIMDANIESTSIILKQASKRGLLKKPFKWIIFGTLSEIEKHDFYPGTDSEFFVIEKNSTEYLITAIHKANEKMETFYESRIGSWNEKSGLVGYEALSFYTKRKNLNGSDFSLSFWASNRITYDTVAEYRYTHIDASIRFTYIVTELATSALNVNRTYIVHKDSYSKLIKDITTGNAILGGKQISKIHISLKFYF</sequence>
<comment type="caution">
    <text evidence="1">The sequence shown here is derived from an EMBL/GenBank/DDBJ whole genome shotgun (WGS) entry which is preliminary data.</text>
</comment>
<keyword evidence="2" id="KW-1185">Reference proteome</keyword>
<organism evidence="1 2">
    <name type="scientific">Cryptolaemus montrouzieri</name>
    <dbReference type="NCBI Taxonomy" id="559131"/>
    <lineage>
        <taxon>Eukaryota</taxon>
        <taxon>Metazoa</taxon>
        <taxon>Ecdysozoa</taxon>
        <taxon>Arthropoda</taxon>
        <taxon>Hexapoda</taxon>
        <taxon>Insecta</taxon>
        <taxon>Pterygota</taxon>
        <taxon>Neoptera</taxon>
        <taxon>Endopterygota</taxon>
        <taxon>Coleoptera</taxon>
        <taxon>Polyphaga</taxon>
        <taxon>Cucujiformia</taxon>
        <taxon>Coccinelloidea</taxon>
        <taxon>Coccinellidae</taxon>
        <taxon>Scymninae</taxon>
        <taxon>Scymnini</taxon>
        <taxon>Cryptolaemus</taxon>
    </lineage>
</organism>
<accession>A0ABD2MSK6</accession>
<name>A0ABD2MSK6_9CUCU</name>
<proteinExistence type="predicted"/>
<evidence type="ECO:0000313" key="2">
    <source>
        <dbReference type="Proteomes" id="UP001516400"/>
    </source>
</evidence>
<protein>
    <recommendedName>
        <fullName evidence="3">DUF481 domain-containing protein</fullName>
    </recommendedName>
</protein>
<dbReference type="EMBL" id="JABFTP020000021">
    <property type="protein sequence ID" value="KAL3269446.1"/>
    <property type="molecule type" value="Genomic_DNA"/>
</dbReference>
<dbReference type="Proteomes" id="UP001516400">
    <property type="component" value="Unassembled WGS sequence"/>
</dbReference>
<gene>
    <name evidence="1" type="ORF">HHI36_008516</name>
</gene>